<protein>
    <recommendedName>
        <fullName evidence="13">rhamnogalacturonan hydrolase</fullName>
        <ecNumber evidence="13">3.2.1.171</ecNumber>
    </recommendedName>
</protein>
<evidence type="ECO:0000256" key="3">
    <source>
        <dbReference type="ARBA" id="ARBA00022525"/>
    </source>
</evidence>
<gene>
    <name evidence="15" type="ORF">ETB97_009905</name>
</gene>
<dbReference type="GO" id="GO:0046576">
    <property type="term" value="F:rhamnogalacturonan alpha-L-rhamnopyranosyl-(1-&gt;4)-alpha-D-galactopyranosyluronide lyase activity"/>
    <property type="evidence" value="ECO:0007669"/>
    <property type="project" value="UniProtKB-ARBA"/>
</dbReference>
<evidence type="ECO:0000256" key="14">
    <source>
        <dbReference type="RuleBase" id="RU361169"/>
    </source>
</evidence>
<evidence type="ECO:0000313" key="15">
    <source>
        <dbReference type="EMBL" id="KAF5866748.1"/>
    </source>
</evidence>
<dbReference type="AlphaFoldDB" id="A0A8H6ECB9"/>
<sequence>MIIVSDARRKALEDPPPLSTDGIDVGSAAYTFLAFVLRAMKHVSNTKHFGAQTTVSFRRASALRDDGPGGGDGWSTRETKHITMRSLSFLSIALLSPLLANAQLSGHVGPLSSSSSKASIKTCNVQEYGAVADKKTDIGPAIEKAWDDCVAGGVVHIPSGEYAMSTWLKLSGGKANAIQLDGIIYRTGMDGGNMFMIEHTSDFEFFSSTSKGAIQGLGYEFHKEGNLKGPRLLRFYDVTDFSVHDIALVDAPAFHLSLDTCTNAEVYNMAVRGGDSGGLDGIDVWSNNAWVHDVEVTNKDECVTVKSPAKNILVENIYCNWSGGCAMGSLGADTNISDVVYRNVYTWNSNQMYMIKSNGGSGTVSNMVLENFIGHGNAYSLDIDGQWSSMKTVSGDGVRLNNITVRNWKGTEENGAQRGPIKVVCAAKAPCTDITIDDFAMWTESGKSQSYTCENGFGTGFCLQEGDGTSTYSTAITETAAPTGYDVSSMPNNLKTAFGTAASIPIPTIPTSFFPGATPYSALAGAASGSATPAAA</sequence>
<comment type="subcellular location">
    <subcellularLocation>
        <location evidence="1">Secreted</location>
    </subcellularLocation>
</comment>
<dbReference type="Pfam" id="PF00295">
    <property type="entry name" value="Glyco_hydro_28"/>
    <property type="match status" value="1"/>
</dbReference>
<evidence type="ECO:0000256" key="13">
    <source>
        <dbReference type="ARBA" id="ARBA00066935"/>
    </source>
</evidence>
<keyword evidence="10" id="KW-0961">Cell wall biogenesis/degradation</keyword>
<keyword evidence="16" id="KW-1185">Reference proteome</keyword>
<dbReference type="GO" id="GO:0005576">
    <property type="term" value="C:extracellular region"/>
    <property type="evidence" value="ECO:0007669"/>
    <property type="project" value="UniProtKB-SubCell"/>
</dbReference>
<keyword evidence="7" id="KW-0325">Glycoprotein</keyword>
<evidence type="ECO:0000256" key="5">
    <source>
        <dbReference type="ARBA" id="ARBA00022801"/>
    </source>
</evidence>
<comment type="catalytic activity">
    <reaction evidence="12">
        <text>Endohydrolysis of alpha-D-GalA-(1-&gt;2)-alpha-L-Rha glycosidic bond in the rhamnogalacturonan I backbone with initial inversion of anomeric configuration releasing oligosaccharides with beta-D-GalA at the reducing end.</text>
        <dbReference type="EC" id="3.2.1.171"/>
    </reaction>
</comment>
<dbReference type="Gene3D" id="2.160.20.10">
    <property type="entry name" value="Single-stranded right-handed beta-helix, Pectin lyase-like"/>
    <property type="match status" value="1"/>
</dbReference>
<dbReference type="Proteomes" id="UP000541154">
    <property type="component" value="Unassembled WGS sequence"/>
</dbReference>
<dbReference type="GO" id="GO:0004650">
    <property type="term" value="F:polygalacturonase activity"/>
    <property type="evidence" value="ECO:0007669"/>
    <property type="project" value="InterPro"/>
</dbReference>
<reference evidence="15 16" key="1">
    <citation type="submission" date="2019-04" db="EMBL/GenBank/DDBJ databases">
        <title>Aspergillus burnettii sp. nov., novel species from soil in southeast Queensland.</title>
        <authorList>
            <person name="Gilchrist C.L.M."/>
            <person name="Pitt J.I."/>
            <person name="Lange L."/>
            <person name="Lacey H.J."/>
            <person name="Vuong D."/>
            <person name="Midgley D.J."/>
            <person name="Greenfield P."/>
            <person name="Bradbury M."/>
            <person name="Lacey E."/>
            <person name="Busk P.K."/>
            <person name="Pilgaard B."/>
            <person name="Chooi Y.H."/>
            <person name="Piggott A.M."/>
        </authorList>
    </citation>
    <scope>NUCLEOTIDE SEQUENCE [LARGE SCALE GENOMIC DNA]</scope>
    <source>
        <strain evidence="15 16">FRR 5400</strain>
    </source>
</reference>
<dbReference type="InterPro" id="IPR012334">
    <property type="entry name" value="Pectin_lyas_fold"/>
</dbReference>
<evidence type="ECO:0000256" key="10">
    <source>
        <dbReference type="ARBA" id="ARBA00023316"/>
    </source>
</evidence>
<proteinExistence type="inferred from homology"/>
<evidence type="ECO:0000256" key="1">
    <source>
        <dbReference type="ARBA" id="ARBA00004613"/>
    </source>
</evidence>
<keyword evidence="4" id="KW-0732">Signal</keyword>
<evidence type="ECO:0000256" key="4">
    <source>
        <dbReference type="ARBA" id="ARBA00022729"/>
    </source>
</evidence>
<evidence type="ECO:0000256" key="7">
    <source>
        <dbReference type="ARBA" id="ARBA00023180"/>
    </source>
</evidence>
<evidence type="ECO:0000313" key="16">
    <source>
        <dbReference type="Proteomes" id="UP000541154"/>
    </source>
</evidence>
<dbReference type="SUPFAM" id="SSF51126">
    <property type="entry name" value="Pectin lyase-like"/>
    <property type="match status" value="1"/>
</dbReference>
<evidence type="ECO:0000256" key="8">
    <source>
        <dbReference type="ARBA" id="ARBA00023277"/>
    </source>
</evidence>
<keyword evidence="6" id="KW-1015">Disulfide bond</keyword>
<keyword evidence="3" id="KW-0964">Secreted</keyword>
<keyword evidence="8" id="KW-0119">Carbohydrate metabolism</keyword>
<comment type="similarity">
    <text evidence="2 14">Belongs to the glycosyl hydrolase 28 family.</text>
</comment>
<organism evidence="15 16">
    <name type="scientific">Petromyces alliaceus</name>
    <name type="common">Aspergillus alliaceus</name>
    <dbReference type="NCBI Taxonomy" id="209559"/>
    <lineage>
        <taxon>Eukaryota</taxon>
        <taxon>Fungi</taxon>
        <taxon>Dikarya</taxon>
        <taxon>Ascomycota</taxon>
        <taxon>Pezizomycotina</taxon>
        <taxon>Eurotiomycetes</taxon>
        <taxon>Eurotiomycetidae</taxon>
        <taxon>Eurotiales</taxon>
        <taxon>Aspergillaceae</taxon>
        <taxon>Aspergillus</taxon>
        <taxon>Aspergillus subgen. Circumdati</taxon>
    </lineage>
</organism>
<dbReference type="EMBL" id="SPNV01000005">
    <property type="protein sequence ID" value="KAF5866748.1"/>
    <property type="molecule type" value="Genomic_DNA"/>
</dbReference>
<name>A0A8H6ECB9_PETAA</name>
<dbReference type="InterPro" id="IPR000743">
    <property type="entry name" value="Glyco_hydro_28"/>
</dbReference>
<comment type="caution">
    <text evidence="15">The sequence shown here is derived from an EMBL/GenBank/DDBJ whole genome shotgun (WGS) entry which is preliminary data.</text>
</comment>
<dbReference type="FunFam" id="2.160.20.10:FF:000025">
    <property type="entry name" value="Probable rhamnogalacturonase B"/>
    <property type="match status" value="1"/>
</dbReference>
<dbReference type="InterPro" id="IPR011050">
    <property type="entry name" value="Pectin_lyase_fold/virulence"/>
</dbReference>
<dbReference type="EC" id="3.2.1.171" evidence="13"/>
<evidence type="ECO:0000256" key="11">
    <source>
        <dbReference type="ARBA" id="ARBA00023326"/>
    </source>
</evidence>
<dbReference type="GO" id="GO:0000272">
    <property type="term" value="P:polysaccharide catabolic process"/>
    <property type="evidence" value="ECO:0007669"/>
    <property type="project" value="UniProtKB-KW"/>
</dbReference>
<keyword evidence="9 14" id="KW-0326">Glycosidase</keyword>
<evidence type="ECO:0000256" key="2">
    <source>
        <dbReference type="ARBA" id="ARBA00008834"/>
    </source>
</evidence>
<dbReference type="PANTHER" id="PTHR31736:SF19">
    <property type="entry name" value="PECTIN LYASE SUPERFAMILY PROTEIN-RELATED"/>
    <property type="match status" value="1"/>
</dbReference>
<keyword evidence="5 14" id="KW-0378">Hydrolase</keyword>
<keyword evidence="11" id="KW-0624">Polysaccharide degradation</keyword>
<evidence type="ECO:0000256" key="9">
    <source>
        <dbReference type="ARBA" id="ARBA00023295"/>
    </source>
</evidence>
<dbReference type="PANTHER" id="PTHR31736">
    <property type="match status" value="1"/>
</dbReference>
<evidence type="ECO:0000256" key="12">
    <source>
        <dbReference type="ARBA" id="ARBA00051850"/>
    </source>
</evidence>
<dbReference type="GO" id="GO:0071555">
    <property type="term" value="P:cell wall organization"/>
    <property type="evidence" value="ECO:0007669"/>
    <property type="project" value="UniProtKB-KW"/>
</dbReference>
<accession>A0A8H6ECB9</accession>
<evidence type="ECO:0000256" key="6">
    <source>
        <dbReference type="ARBA" id="ARBA00023157"/>
    </source>
</evidence>